<dbReference type="InterPro" id="IPR002300">
    <property type="entry name" value="aa-tRNA-synth_Ia"/>
</dbReference>
<feature type="short sequence motif" description="'KMSKS' region" evidence="12">
    <location>
        <begin position="623"/>
        <end position="627"/>
    </location>
</feature>
<comment type="similarity">
    <text evidence="1 12">Belongs to the class-I aminoacyl-tRNA synthetase family. IleS type 2 subfamily.</text>
</comment>
<evidence type="ECO:0000256" key="4">
    <source>
        <dbReference type="ARBA" id="ARBA00022723"/>
    </source>
</evidence>
<name>A0A2H0W7J9_9BACT</name>
<evidence type="ECO:0000256" key="3">
    <source>
        <dbReference type="ARBA" id="ARBA00022598"/>
    </source>
</evidence>
<comment type="domain">
    <text evidence="12">IleRS has two distinct active sites: one for aminoacylation and one for editing. The misactivated valine is translocated from the active site to the editing site, which sterically excludes the correctly activated isoleucine. The single editing site contains two valyl binding pockets, one specific for each substrate (Val-AMP or Val-tRNA(Ile)).</text>
</comment>
<evidence type="ECO:0000256" key="9">
    <source>
        <dbReference type="ARBA" id="ARBA00023146"/>
    </source>
</evidence>
<reference evidence="16" key="1">
    <citation type="submission" date="2017-09" db="EMBL/GenBank/DDBJ databases">
        <title>Depth-based differentiation of microbial function through sediment-hosted aquifers and enrichment of novel symbionts in the deep terrestrial subsurface.</title>
        <authorList>
            <person name="Probst A.J."/>
            <person name="Ladd B."/>
            <person name="Jarett J.K."/>
            <person name="Geller-Mcgrath D.E."/>
            <person name="Sieber C.M.K."/>
            <person name="Emerson J.B."/>
            <person name="Anantharaman K."/>
            <person name="Thomas B.C."/>
            <person name="Malmstrom R."/>
            <person name="Stieglmeier M."/>
            <person name="Klingl A."/>
            <person name="Woyke T."/>
            <person name="Ryan C.M."/>
            <person name="Banfield J.F."/>
        </authorList>
    </citation>
    <scope>NUCLEOTIDE SEQUENCE [LARGE SCALE GENOMIC DNA]</scope>
</reference>
<comment type="cofactor">
    <cofactor evidence="12">
        <name>Zn(2+)</name>
        <dbReference type="ChEBI" id="CHEBI:29105"/>
    </cofactor>
</comment>
<dbReference type="PROSITE" id="PS00178">
    <property type="entry name" value="AA_TRNA_LIGASE_I"/>
    <property type="match status" value="1"/>
</dbReference>
<protein>
    <recommendedName>
        <fullName evidence="12">Isoleucine--tRNA ligase</fullName>
        <ecNumber evidence="12">6.1.1.5</ecNumber>
    </recommendedName>
    <alternativeName>
        <fullName evidence="12">Isoleucyl-tRNA synthetase</fullName>
        <shortName evidence="12">IleRS</shortName>
    </alternativeName>
</protein>
<keyword evidence="4 12" id="KW-0479">Metal-binding</keyword>
<dbReference type="AlphaFoldDB" id="A0A2H0W7J9"/>
<evidence type="ECO:0000256" key="8">
    <source>
        <dbReference type="ARBA" id="ARBA00022917"/>
    </source>
</evidence>
<evidence type="ECO:0000256" key="2">
    <source>
        <dbReference type="ARBA" id="ARBA00022490"/>
    </source>
</evidence>
<evidence type="ECO:0000259" key="13">
    <source>
        <dbReference type="Pfam" id="PF00133"/>
    </source>
</evidence>
<evidence type="ECO:0000256" key="6">
    <source>
        <dbReference type="ARBA" id="ARBA00022833"/>
    </source>
</evidence>
<dbReference type="Pfam" id="PF19302">
    <property type="entry name" value="DUF5915"/>
    <property type="match status" value="1"/>
</dbReference>
<comment type="caution">
    <text evidence="15">The sequence shown here is derived from an EMBL/GenBank/DDBJ whole genome shotgun (WGS) entry which is preliminary data.</text>
</comment>
<dbReference type="Proteomes" id="UP000231382">
    <property type="component" value="Unassembled WGS sequence"/>
</dbReference>
<dbReference type="InterPro" id="IPR009080">
    <property type="entry name" value="tRNAsynth_Ia_anticodon-bd"/>
</dbReference>
<dbReference type="PRINTS" id="PR00984">
    <property type="entry name" value="TRNASYNTHILE"/>
</dbReference>
<dbReference type="GO" id="GO:0004822">
    <property type="term" value="F:isoleucine-tRNA ligase activity"/>
    <property type="evidence" value="ECO:0007669"/>
    <property type="project" value="UniProtKB-UniRule"/>
</dbReference>
<dbReference type="GO" id="GO:0006428">
    <property type="term" value="P:isoleucyl-tRNA aminoacylation"/>
    <property type="evidence" value="ECO:0007669"/>
    <property type="project" value="UniProtKB-UniRule"/>
</dbReference>
<dbReference type="InterPro" id="IPR033709">
    <property type="entry name" value="Anticodon_Ile_ABEc"/>
</dbReference>
<dbReference type="Pfam" id="PF08264">
    <property type="entry name" value="Anticodon_1"/>
    <property type="match status" value="1"/>
</dbReference>
<keyword evidence="2 12" id="KW-0963">Cytoplasm</keyword>
<sequence>MFKEIDSKMNLPENEKEILAFWDENKTFEKSLELTKDKPFDSAHGRPLYSFYDGPPFATGSPHYGHILQSITKDVVPRFWTMKGRYVPRVWGWDCHGLPIENIVEKELGITHKKQIEELGVDKFCQQCRSKILGYVPEWKSVIRRLGRWVDMENSYMTMDLSYMESVWAVFKQLWDKDLVYESYRSMHICPRCETTLSQSEVAEGYREVKDLSVIAKFELIDEPNTFVLAWTTTPWTLIGNVALAIGNNINYVKIQPRDSGLGTRDFFIIAKDRVKEVFKDQPYEVVEEFMGRDLVGKKYQPLFDYYSKDSSLKNHNNGWKIVPADFVTTLEGTGIVHMAPAFGEDDMNLGKELNLPFIQHVEMDGIIKDGCGEFSKLHVKPIDDTQATDVEIIKYLASKDLLFAKEKYQHSYPHCWRCDTPLLNYATTSWFVSVTKIKEEAIDLAQKINWSPKHIKDGRFGNWLEGARDWSISRQRFWASVIPLWKCNKCNEYKVIGSVAELEELSGQKVTDLHKDKIDPITFRCEKPASPTGGCDGTMKRIPDVLDTWFDSGSMPYAQLHYPFENTDKFEKTFPADFIGEAQDQTRAWFYYLHILATALQKEVAYKNVVVSGIILAEDGKKMSKRLQNYPDPMAMFDKYGADVVRYYILNSSLLQAENLNFSEKDLAEIQRGVFRMLWNSYSFFVLYANIDDWKPGERVSGEITPVGEAMDDWILAKLSELVDNVNKFMTKYDLTKSARLFAPFVDDLSNWYIRNCRKRFWKTENSADKDAAYHTLYEVLTTVAKLLAPFTPFLADEIYKNLTGEESVHLTDYPTTDKAAINKKVLDDMTRARKIIEIGLAHRAEAGIKVRQPLLSVVYHGKEKLNIALEVVIVNELNMRSIYFEPGDDSNVDVDTTITDDLRLEGMAREIIRNIQTLRKSSGFNVEDRIELNYKTESELLKNAFVKYSGLICHEVLATTCHSERSEESQKFEGESEYKTDGENIWIGINKD</sequence>
<dbReference type="PANTHER" id="PTHR42780">
    <property type="entry name" value="SOLEUCYL-TRNA SYNTHETASE"/>
    <property type="match status" value="1"/>
</dbReference>
<comment type="subunit">
    <text evidence="12">Monomer.</text>
</comment>
<keyword evidence="5 12" id="KW-0547">Nucleotide-binding</keyword>
<comment type="function">
    <text evidence="10 12">Catalyzes the attachment of isoleucine to tRNA(Ile). As IleRS can inadvertently accommodate and process structurally similar amino acids such as valine, to avoid such errors it has two additional distinct tRNA(Ile)-dependent editing activities. One activity is designated as 'pretransfer' editing and involves the hydrolysis of activated Val-AMP. The other activity is designated 'posttransfer' editing and involves deacylation of mischarged Val-tRNA(Ile).</text>
</comment>
<evidence type="ECO:0000313" key="15">
    <source>
        <dbReference type="EMBL" id="PIS08061.1"/>
    </source>
</evidence>
<accession>A0A2H0W7J9</accession>
<dbReference type="SUPFAM" id="SSF50677">
    <property type="entry name" value="ValRS/IleRS/LeuRS editing domain"/>
    <property type="match status" value="1"/>
</dbReference>
<keyword evidence="6 12" id="KW-0862">Zinc</keyword>
<evidence type="ECO:0000259" key="14">
    <source>
        <dbReference type="Pfam" id="PF08264"/>
    </source>
</evidence>
<dbReference type="InterPro" id="IPR002301">
    <property type="entry name" value="Ile-tRNA-ligase"/>
</dbReference>
<dbReference type="InterPro" id="IPR014729">
    <property type="entry name" value="Rossmann-like_a/b/a_fold"/>
</dbReference>
<dbReference type="Pfam" id="PF00133">
    <property type="entry name" value="tRNA-synt_1"/>
    <property type="match status" value="1"/>
</dbReference>
<dbReference type="GO" id="GO:0002161">
    <property type="term" value="F:aminoacyl-tRNA deacylase activity"/>
    <property type="evidence" value="ECO:0007669"/>
    <property type="project" value="InterPro"/>
</dbReference>
<dbReference type="Gene3D" id="3.40.50.620">
    <property type="entry name" value="HUPs"/>
    <property type="match status" value="2"/>
</dbReference>
<evidence type="ECO:0000256" key="7">
    <source>
        <dbReference type="ARBA" id="ARBA00022840"/>
    </source>
</evidence>
<evidence type="ECO:0000256" key="10">
    <source>
        <dbReference type="ARBA" id="ARBA00025217"/>
    </source>
</evidence>
<dbReference type="SUPFAM" id="SSF52374">
    <property type="entry name" value="Nucleotidylyl transferase"/>
    <property type="match status" value="1"/>
</dbReference>
<evidence type="ECO:0000256" key="5">
    <source>
        <dbReference type="ARBA" id="ARBA00022741"/>
    </source>
</evidence>
<evidence type="ECO:0000256" key="1">
    <source>
        <dbReference type="ARBA" id="ARBA00007078"/>
    </source>
</evidence>
<evidence type="ECO:0000256" key="11">
    <source>
        <dbReference type="ARBA" id="ARBA00048359"/>
    </source>
</evidence>
<dbReference type="EMBL" id="PEZW01000002">
    <property type="protein sequence ID" value="PIS08061.1"/>
    <property type="molecule type" value="Genomic_DNA"/>
</dbReference>
<dbReference type="Gene3D" id="1.10.730.10">
    <property type="entry name" value="Isoleucyl-tRNA Synthetase, Domain 1"/>
    <property type="match status" value="1"/>
</dbReference>
<gene>
    <name evidence="12" type="primary">ileS</name>
    <name evidence="15" type="ORF">COT78_00245</name>
</gene>
<evidence type="ECO:0000313" key="16">
    <source>
        <dbReference type="Proteomes" id="UP000231382"/>
    </source>
</evidence>
<comment type="subcellular location">
    <subcellularLocation>
        <location evidence="12">Cytoplasm</location>
    </subcellularLocation>
</comment>
<feature type="binding site" evidence="12">
    <location>
        <position position="626"/>
    </location>
    <ligand>
        <name>ATP</name>
        <dbReference type="ChEBI" id="CHEBI:30616"/>
    </ligand>
</feature>
<feature type="domain" description="Aminoacyl-tRNA synthetase class Ia" evidence="13">
    <location>
        <begin position="18"/>
        <end position="661"/>
    </location>
</feature>
<dbReference type="InterPro" id="IPR001412">
    <property type="entry name" value="aa-tRNA-synth_I_CS"/>
</dbReference>
<dbReference type="GO" id="GO:0005524">
    <property type="term" value="F:ATP binding"/>
    <property type="evidence" value="ECO:0007669"/>
    <property type="project" value="UniProtKB-UniRule"/>
</dbReference>
<dbReference type="InterPro" id="IPR009008">
    <property type="entry name" value="Val/Leu/Ile-tRNA-synth_edit"/>
</dbReference>
<dbReference type="GO" id="GO:0005737">
    <property type="term" value="C:cytoplasm"/>
    <property type="evidence" value="ECO:0007669"/>
    <property type="project" value="UniProtKB-SubCell"/>
</dbReference>
<keyword evidence="9 12" id="KW-0030">Aminoacyl-tRNA synthetase</keyword>
<dbReference type="FunFam" id="3.40.50.620:FF:000075">
    <property type="entry name" value="Isoleucine--tRNA ligase"/>
    <property type="match status" value="1"/>
</dbReference>
<dbReference type="CDD" id="cd07961">
    <property type="entry name" value="Anticodon_Ia_Ile_ABEc"/>
    <property type="match status" value="1"/>
</dbReference>
<dbReference type="HAMAP" id="MF_02003">
    <property type="entry name" value="Ile_tRNA_synth_type2"/>
    <property type="match status" value="1"/>
</dbReference>
<dbReference type="InterPro" id="IPR023586">
    <property type="entry name" value="Ile-tRNA-ligase_type2"/>
</dbReference>
<keyword evidence="8 12" id="KW-0648">Protein biosynthesis</keyword>
<dbReference type="GO" id="GO:0008270">
    <property type="term" value="F:zinc ion binding"/>
    <property type="evidence" value="ECO:0007669"/>
    <property type="project" value="UniProtKB-UniRule"/>
</dbReference>
<proteinExistence type="inferred from homology"/>
<dbReference type="InterPro" id="IPR013155">
    <property type="entry name" value="M/V/L/I-tRNA-synth_anticd-bd"/>
</dbReference>
<feature type="domain" description="Methionyl/Valyl/Leucyl/Isoleucyl-tRNA synthetase anticodon-binding" evidence="14">
    <location>
        <begin position="713"/>
        <end position="859"/>
    </location>
</feature>
<keyword evidence="3 12" id="KW-0436">Ligase</keyword>
<dbReference type="SUPFAM" id="SSF47323">
    <property type="entry name" value="Anticodon-binding domain of a subclass of class I aminoacyl-tRNA synthetases"/>
    <property type="match status" value="1"/>
</dbReference>
<dbReference type="EC" id="6.1.1.5" evidence="12"/>
<organism evidence="15 16">
    <name type="scientific">Candidatus Berkelbacteria bacterium CG10_big_fil_rev_8_21_14_0_10_43_13</name>
    <dbReference type="NCBI Taxonomy" id="1974514"/>
    <lineage>
        <taxon>Bacteria</taxon>
        <taxon>Candidatus Berkelbacteria</taxon>
    </lineage>
</organism>
<dbReference type="GO" id="GO:0000049">
    <property type="term" value="F:tRNA binding"/>
    <property type="evidence" value="ECO:0007669"/>
    <property type="project" value="InterPro"/>
</dbReference>
<keyword evidence="7 12" id="KW-0067">ATP-binding</keyword>
<dbReference type="PANTHER" id="PTHR42780:SF1">
    <property type="entry name" value="ISOLEUCINE--TRNA LIGASE, CYTOPLASMIC"/>
    <property type="match status" value="1"/>
</dbReference>
<dbReference type="NCBIfam" id="TIGR00392">
    <property type="entry name" value="ileS"/>
    <property type="match status" value="1"/>
</dbReference>
<dbReference type="CDD" id="cd00818">
    <property type="entry name" value="IleRS_core"/>
    <property type="match status" value="1"/>
</dbReference>
<evidence type="ECO:0000256" key="12">
    <source>
        <dbReference type="HAMAP-Rule" id="MF_02003"/>
    </source>
</evidence>
<comment type="catalytic activity">
    <reaction evidence="11 12">
        <text>tRNA(Ile) + L-isoleucine + ATP = L-isoleucyl-tRNA(Ile) + AMP + diphosphate</text>
        <dbReference type="Rhea" id="RHEA:11060"/>
        <dbReference type="Rhea" id="RHEA-COMP:9666"/>
        <dbReference type="Rhea" id="RHEA-COMP:9695"/>
        <dbReference type="ChEBI" id="CHEBI:30616"/>
        <dbReference type="ChEBI" id="CHEBI:33019"/>
        <dbReference type="ChEBI" id="CHEBI:58045"/>
        <dbReference type="ChEBI" id="CHEBI:78442"/>
        <dbReference type="ChEBI" id="CHEBI:78528"/>
        <dbReference type="ChEBI" id="CHEBI:456215"/>
        <dbReference type="EC" id="6.1.1.5"/>
    </reaction>
</comment>
<feature type="short sequence motif" description="'HIGH' region" evidence="12">
    <location>
        <begin position="56"/>
        <end position="66"/>
    </location>
</feature>